<feature type="region of interest" description="Disordered" evidence="1">
    <location>
        <begin position="1"/>
        <end position="81"/>
    </location>
</feature>
<dbReference type="Proteomes" id="UP000012062">
    <property type="component" value="Unassembled WGS sequence"/>
</dbReference>
<proteinExistence type="predicted"/>
<comment type="caution">
    <text evidence="2">The sequence shown here is derived from an EMBL/GenBank/DDBJ whole genome shotgun (WGS) entry which is preliminary data.</text>
</comment>
<evidence type="ECO:0000313" key="3">
    <source>
        <dbReference type="Proteomes" id="UP000012062"/>
    </source>
</evidence>
<accession>M5EZ07</accession>
<protein>
    <submittedName>
        <fullName evidence="2">Uncharacterized protein</fullName>
    </submittedName>
</protein>
<dbReference type="AlphaFoldDB" id="M5EZ07"/>
<evidence type="ECO:0000313" key="2">
    <source>
        <dbReference type="EMBL" id="CCV09298.1"/>
    </source>
</evidence>
<evidence type="ECO:0000256" key="1">
    <source>
        <dbReference type="SAM" id="MobiDB-lite"/>
    </source>
</evidence>
<gene>
    <name evidence="2" type="ORF">MESS2_980020</name>
</gene>
<organism evidence="2 3">
    <name type="scientific">Mesorhizobium metallidurans STM 2683</name>
    <dbReference type="NCBI Taxonomy" id="1297569"/>
    <lineage>
        <taxon>Bacteria</taxon>
        <taxon>Pseudomonadati</taxon>
        <taxon>Pseudomonadota</taxon>
        <taxon>Alphaproteobacteria</taxon>
        <taxon>Hyphomicrobiales</taxon>
        <taxon>Phyllobacteriaceae</taxon>
        <taxon>Mesorhizobium</taxon>
    </lineage>
</organism>
<dbReference type="EMBL" id="CAUM01000170">
    <property type="protein sequence ID" value="CCV09298.1"/>
    <property type="molecule type" value="Genomic_DNA"/>
</dbReference>
<name>M5EZ07_9HYPH</name>
<reference evidence="2 3" key="1">
    <citation type="submission" date="2013-02" db="EMBL/GenBank/DDBJ databases">
        <authorList>
            <person name="Genoscope - CEA"/>
        </authorList>
    </citation>
    <scope>NUCLEOTIDE SEQUENCE [LARGE SCALE GENOMIC DNA]</scope>
    <source>
        <strain evidence="2 3">STM 2683</strain>
    </source>
</reference>
<keyword evidence="3" id="KW-1185">Reference proteome</keyword>
<sequence>MRRRRLGKQLTQHPRQLELDGLAPHDPALGEEVSHEPAGRQSHARASRGVTSSSSRAPKCCCSTRRGPILPSAIQRTSSLS</sequence>